<dbReference type="SUPFAM" id="SSF56849">
    <property type="entry name" value="delta-Endotoxin (insectocide), N-terminal domain"/>
    <property type="match status" value="1"/>
</dbReference>
<evidence type="ECO:0000256" key="4">
    <source>
        <dbReference type="ARBA" id="ARBA00023026"/>
    </source>
</evidence>
<dbReference type="InterPro" id="IPR038979">
    <property type="entry name" value="Pest_crys"/>
</dbReference>
<dbReference type="SUPFAM" id="SSF51096">
    <property type="entry name" value="delta-Endotoxin (insectocide), middle domain"/>
    <property type="match status" value="1"/>
</dbReference>
<dbReference type="Gene3D" id="2.100.10.10">
    <property type="entry name" value="Pesticidal crystal protein, central domain"/>
    <property type="match status" value="1"/>
</dbReference>
<feature type="domain" description="Pesticidal crystal protein" evidence="6">
    <location>
        <begin position="305"/>
        <end position="517"/>
    </location>
</feature>
<dbReference type="AlphaFoldDB" id="A0A2B7VWT5"/>
<name>A0A2B7VWT5_9BACI</name>
<evidence type="ECO:0000259" key="8">
    <source>
        <dbReference type="Pfam" id="PF03945"/>
    </source>
</evidence>
<dbReference type="GO" id="GO:0090729">
    <property type="term" value="F:toxin activity"/>
    <property type="evidence" value="ECO:0007669"/>
    <property type="project" value="UniProtKB-KW"/>
</dbReference>
<comment type="similarity">
    <text evidence="1">Belongs to the delta endotoxin family.</text>
</comment>
<evidence type="ECO:0000313" key="10">
    <source>
        <dbReference type="Proteomes" id="UP000225320"/>
    </source>
</evidence>
<dbReference type="Gene3D" id="2.60.120.260">
    <property type="entry name" value="Galactose-binding domain-like"/>
    <property type="match status" value="1"/>
</dbReference>
<dbReference type="InterPro" id="IPR001178">
    <property type="entry name" value="Pest_cryst_dom_II"/>
</dbReference>
<dbReference type="Proteomes" id="UP000225320">
    <property type="component" value="Unassembled WGS sequence"/>
</dbReference>
<evidence type="ECO:0000256" key="3">
    <source>
        <dbReference type="ARBA" id="ARBA00022969"/>
    </source>
</evidence>
<dbReference type="PANTHER" id="PTHR37003">
    <property type="entry name" value="ENDOTOXIN_N DOMAIN-CONTAINING PROTEIN-RELATED"/>
    <property type="match status" value="1"/>
</dbReference>
<dbReference type="InterPro" id="IPR036399">
    <property type="entry name" value="Pest_cryst_cen_dom_sf"/>
</dbReference>
<proteinExistence type="inferred from homology"/>
<feature type="domain" description="Pesticidal crystal protein" evidence="7">
    <location>
        <begin position="527"/>
        <end position="664"/>
    </location>
</feature>
<comment type="caution">
    <text evidence="9">The sequence shown here is derived from an EMBL/GenBank/DDBJ whole genome shotgun (WGS) entry which is preliminary data.</text>
</comment>
<organism evidence="9 10">
    <name type="scientific">Bacillus toyonensis</name>
    <dbReference type="NCBI Taxonomy" id="155322"/>
    <lineage>
        <taxon>Bacteria</taxon>
        <taxon>Bacillati</taxon>
        <taxon>Bacillota</taxon>
        <taxon>Bacilli</taxon>
        <taxon>Bacillales</taxon>
        <taxon>Bacillaceae</taxon>
        <taxon>Bacillus</taxon>
        <taxon>Bacillus cereus group</taxon>
    </lineage>
</organism>
<protein>
    <recommendedName>
        <fullName evidence="5">Crystaline entomocidal protoxin</fullName>
    </recommendedName>
</protein>
<dbReference type="InterPro" id="IPR005639">
    <property type="entry name" value="Pest_crys_dom_I"/>
</dbReference>
<dbReference type="InterPro" id="IPR036716">
    <property type="entry name" value="Pest_crys_N_sf"/>
</dbReference>
<dbReference type="GO" id="GO:0005102">
    <property type="term" value="F:signaling receptor binding"/>
    <property type="evidence" value="ECO:0007669"/>
    <property type="project" value="InterPro"/>
</dbReference>
<evidence type="ECO:0000259" key="7">
    <source>
        <dbReference type="Pfam" id="PF03944"/>
    </source>
</evidence>
<dbReference type="Pfam" id="PF03944">
    <property type="entry name" value="Endotoxin_C"/>
    <property type="match status" value="1"/>
</dbReference>
<keyword evidence="2" id="KW-0800">Toxin</keyword>
<dbReference type="InterPro" id="IPR008979">
    <property type="entry name" value="Galactose-bd-like_sf"/>
</dbReference>
<dbReference type="EMBL" id="NVOI01000073">
    <property type="protein sequence ID" value="PGG88831.1"/>
    <property type="molecule type" value="Genomic_DNA"/>
</dbReference>
<evidence type="ECO:0000256" key="5">
    <source>
        <dbReference type="ARBA" id="ARBA00029653"/>
    </source>
</evidence>
<dbReference type="Pfam" id="PF00555">
    <property type="entry name" value="Endotoxin_M"/>
    <property type="match status" value="1"/>
</dbReference>
<accession>A0A2B7VWT5</accession>
<evidence type="ECO:0000259" key="6">
    <source>
        <dbReference type="Pfam" id="PF00555"/>
    </source>
</evidence>
<dbReference type="InterPro" id="IPR005638">
    <property type="entry name" value="Pest_crys_dom-III"/>
</dbReference>
<feature type="domain" description="Pesticidal crystal protein" evidence="8">
    <location>
        <begin position="89"/>
        <end position="297"/>
    </location>
</feature>
<reference evidence="9 10" key="1">
    <citation type="submission" date="2017-09" db="EMBL/GenBank/DDBJ databases">
        <title>Large-scale bioinformatics analysis of Bacillus genomes uncovers conserved roles of natural products in bacterial physiology.</title>
        <authorList>
            <consortium name="Agbiome Team Llc"/>
            <person name="Bleich R.M."/>
            <person name="Grubbs K.J."/>
            <person name="Santa Maria K.C."/>
            <person name="Allen S.E."/>
            <person name="Farag S."/>
            <person name="Shank E.A."/>
            <person name="Bowers A."/>
        </authorList>
    </citation>
    <scope>NUCLEOTIDE SEQUENCE [LARGE SCALE GENOMIC DNA]</scope>
    <source>
        <strain evidence="9 10">AFS094862</strain>
    </source>
</reference>
<dbReference type="Gene3D" id="1.20.190.10">
    <property type="entry name" value="Pesticidal crystal protein, N-terminal domain"/>
    <property type="match status" value="1"/>
</dbReference>
<dbReference type="RefSeq" id="WP_255292463.1">
    <property type="nucleotide sequence ID" value="NZ_NVOI01000073.1"/>
</dbReference>
<evidence type="ECO:0000313" key="9">
    <source>
        <dbReference type="EMBL" id="PGG88831.1"/>
    </source>
</evidence>
<keyword evidence="3" id="KW-0749">Sporulation</keyword>
<keyword evidence="4" id="KW-0843">Virulence</keyword>
<evidence type="ECO:0000256" key="1">
    <source>
        <dbReference type="ARBA" id="ARBA00007819"/>
    </source>
</evidence>
<dbReference type="CDD" id="cd04085">
    <property type="entry name" value="delta_endotoxin_C"/>
    <property type="match status" value="1"/>
</dbReference>
<dbReference type="Pfam" id="PF03945">
    <property type="entry name" value="Endotoxin_N"/>
    <property type="match status" value="1"/>
</dbReference>
<gene>
    <name evidence="9" type="ORF">CON73_18925</name>
</gene>
<evidence type="ECO:0000256" key="2">
    <source>
        <dbReference type="ARBA" id="ARBA00022656"/>
    </source>
</evidence>
<dbReference type="GO" id="GO:0030435">
    <property type="term" value="P:sporulation resulting in formation of a cellular spore"/>
    <property type="evidence" value="ECO:0007669"/>
    <property type="project" value="UniProtKB-KW"/>
</dbReference>
<dbReference type="GO" id="GO:0001907">
    <property type="term" value="P:symbiont-mediated killing of host cell"/>
    <property type="evidence" value="ECO:0007669"/>
    <property type="project" value="InterPro"/>
</dbReference>
<dbReference type="SUPFAM" id="SSF49785">
    <property type="entry name" value="Galactose-binding domain-like"/>
    <property type="match status" value="1"/>
</dbReference>
<dbReference type="PANTHER" id="PTHR37003:SF2">
    <property type="entry name" value="PESTICIDAL CRYSTAL PROTEIN N-TERMINAL DOMAIN-CONTAINING PROTEIN"/>
    <property type="match status" value="1"/>
</dbReference>
<sequence>MNLNDNKNEFEIMGNGSMSYQPRYPLAQAPGSEFQGMNYKDWMNRCANGELGELFVDSDAVKNGVVAGLAITSYLLSIPFPFQSAALGIISVLLPILWPEQAGNPGTTEAQFTWDQWMKAAEKMADQKIADSVKTSAINTTKTLQSRIADYKQAICNLKTDPNNEAYKEEVRRQFNDADDWAKATVIEFGNSAYAIPLLADYAQAANVHLLLLQDGIKFGESWGFSALKVQQLYSNTSVGNPGMKELLAIYTDHCVRYYNEGLKKRYETGNWYTFNDYRKNMTLMVMDIVSFWPTYDPILYPVPTKSQLTRTVYTDFLRDTISPPAISDVENSVTVPLGLFRWMIGLGYHGVTVNSSNVWMGLEQLYHYTLRGDRYEERQGEFPHDSKLLGYLATANDDVWSIIPNYTPIEDGSEVGYIPNTASFFHDFRFQLLKSGEQRVHLAYEEGISRKFGLPCKSNTGTDCDPCQPCTALPNASDPCDDKSLYSHRFSYMGIYNPYIEFTLSPCFGWTHVSADANNLIDAEKITQIPAVKAYAIATNSRVVKGPGSTGGDVVQLSSGTERGVISMWITTPPGALAYRVRIRYASSMQTNVEIYMLGANGQFDVPATTTDLTNLTYNKFKYLDTVVYSYSQVEENREHIRIGTTGSGSGSFILDKIEFIPIRGSVEEFEANQALEKARKEVNALFTGDAKSALKLNITDYAVDQASNLVECVSDEFHAQEKMILVDQVKYAKRLSHARNLLNYGDFESSDWSGENG</sequence>
<feature type="non-terminal residue" evidence="9">
    <location>
        <position position="759"/>
    </location>
</feature>